<reference evidence="10" key="1">
    <citation type="submission" date="2022-11" db="EMBL/GenBank/DDBJ databases">
        <title>Centuries of genome instability and evolution in soft-shell clam transmissible cancer (bioRxiv).</title>
        <authorList>
            <person name="Hart S.F.M."/>
            <person name="Yonemitsu M.A."/>
            <person name="Giersch R.M."/>
            <person name="Beal B.F."/>
            <person name="Arriagada G."/>
            <person name="Davis B.W."/>
            <person name="Ostrander E.A."/>
            <person name="Goff S.P."/>
            <person name="Metzger M.J."/>
        </authorList>
    </citation>
    <scope>NUCLEOTIDE SEQUENCE</scope>
    <source>
        <strain evidence="10">MELC-2E11</strain>
        <tissue evidence="10">Siphon/mantle</tissue>
    </source>
</reference>
<name>A0ABY7D891_MYAAR</name>
<dbReference type="Proteomes" id="UP001164746">
    <property type="component" value="Chromosome 1"/>
</dbReference>
<sequence length="789" mass="89979">MLGFPAQHRFMCFRPHILPVILGLCLGITIHMMFAPFLEENCDMGGYNDKGVVNSKQSVVNNKLEKAAENENDDFEARIIKPLANISTNIDRSASRPKVARPRYISTELGIRDKLFVAVLSNANSIDKLGVAVDKTVTSHVTKTIFFTSEKPKLIPNGMPMVAFDDRQAEMLPVNVLRYIKQHYAESYDFYLFMTDRTYLRAEKFMKLVEHVSVKEDVYMGVPGMDRTICPLEGGVLISQSVMSAVLGQLDWCTTHIHPDNPSVTLGRCIHQTSQRLCAQKAGEQTLQYFHLEDFDSDTDLDRLKLDSEFNMSLVFYPMPDDISHYKLHRYFCYVDLNETRAEIEALERDIVDLSENSPGGKDSLSWPLGVDRQDIADTKNMAKLHLDKKYHSRFHIKHILNGYRRFDPTRGMEYVLDLLLADRQHQNTETVKRVHLVRPFGKVELVPMPYVTESMMVNIILPLNVNDVDLFDDFIASYARACLQNPEDVRLIVAFLYPSMGPGEVRSRDQFARAKALISDHNTRYDTKGKLSWKALQNVVSDINIVDELIGEFQTEVLILLTTVNMEISVDLTSTFFNRVRMNTIKGKQVFFPMGFWQYKPNLIYNKKPYPSSVEVGQRLGIFSTKSVDHAGFYISDYKNARKTITHDTARSGDIFSMFVSYKNLHVFRAVEPNLKLKWMNLMCDPRVDTEKYQQCVTSNTEGLASQHHLALLIYEQRHEVISQSGKPSRSGDSYPRVRAAPVPIVQQEMEDGPHPGELRVHQANLGPAHDTDPIAEGMIVMGNKNRA</sequence>
<accession>A0ABY7D891</accession>
<evidence type="ECO:0000256" key="7">
    <source>
        <dbReference type="ARBA" id="ARBA00023034"/>
    </source>
</evidence>
<dbReference type="EMBL" id="CP111012">
    <property type="protein sequence ID" value="WAQ93498.1"/>
    <property type="molecule type" value="Genomic_DNA"/>
</dbReference>
<feature type="transmembrane region" description="Helical" evidence="9">
    <location>
        <begin position="17"/>
        <end position="38"/>
    </location>
</feature>
<evidence type="ECO:0000256" key="4">
    <source>
        <dbReference type="ARBA" id="ARBA00022692"/>
    </source>
</evidence>
<dbReference type="PANTHER" id="PTHR12369">
    <property type="entry name" value="CHONDROITIN SYNTHASE"/>
    <property type="match status" value="1"/>
</dbReference>
<evidence type="ECO:0000313" key="11">
    <source>
        <dbReference type="Proteomes" id="UP001164746"/>
    </source>
</evidence>
<proteinExistence type="inferred from homology"/>
<evidence type="ECO:0000256" key="6">
    <source>
        <dbReference type="ARBA" id="ARBA00022989"/>
    </source>
</evidence>
<dbReference type="PANTHER" id="PTHR12369:SF13">
    <property type="entry name" value="HEXOSYLTRANSFERASE"/>
    <property type="match status" value="1"/>
</dbReference>
<keyword evidence="8 9" id="KW-0472">Membrane</keyword>
<dbReference type="Pfam" id="PF05679">
    <property type="entry name" value="CHGN"/>
    <property type="match status" value="1"/>
</dbReference>
<dbReference type="InterPro" id="IPR008428">
    <property type="entry name" value="Chond_GalNAc"/>
</dbReference>
<protein>
    <recommendedName>
        <fullName evidence="9">Hexosyltransferase</fullName>
        <ecNumber evidence="9">2.4.1.-</ecNumber>
    </recommendedName>
</protein>
<organism evidence="10 11">
    <name type="scientific">Mya arenaria</name>
    <name type="common">Soft-shell clam</name>
    <dbReference type="NCBI Taxonomy" id="6604"/>
    <lineage>
        <taxon>Eukaryota</taxon>
        <taxon>Metazoa</taxon>
        <taxon>Spiralia</taxon>
        <taxon>Lophotrochozoa</taxon>
        <taxon>Mollusca</taxon>
        <taxon>Bivalvia</taxon>
        <taxon>Autobranchia</taxon>
        <taxon>Heteroconchia</taxon>
        <taxon>Euheterodonta</taxon>
        <taxon>Imparidentia</taxon>
        <taxon>Neoheterodontei</taxon>
        <taxon>Myida</taxon>
        <taxon>Myoidea</taxon>
        <taxon>Myidae</taxon>
        <taxon>Mya</taxon>
    </lineage>
</organism>
<evidence type="ECO:0000256" key="2">
    <source>
        <dbReference type="ARBA" id="ARBA00009239"/>
    </source>
</evidence>
<keyword evidence="11" id="KW-1185">Reference proteome</keyword>
<dbReference type="Gene3D" id="3.90.550.50">
    <property type="match status" value="1"/>
</dbReference>
<keyword evidence="4 9" id="KW-0812">Transmembrane</keyword>
<evidence type="ECO:0000256" key="1">
    <source>
        <dbReference type="ARBA" id="ARBA00004447"/>
    </source>
</evidence>
<keyword evidence="7 9" id="KW-0333">Golgi apparatus</keyword>
<gene>
    <name evidence="10" type="ORF">MAR_005969</name>
</gene>
<dbReference type="InterPro" id="IPR051227">
    <property type="entry name" value="CS_glycosyltransferase"/>
</dbReference>
<evidence type="ECO:0000256" key="9">
    <source>
        <dbReference type="RuleBase" id="RU364016"/>
    </source>
</evidence>
<comment type="subcellular location">
    <subcellularLocation>
        <location evidence="1 9">Golgi apparatus</location>
        <location evidence="1 9">Golgi stack membrane</location>
        <topology evidence="1 9">Single-pass type II membrane protein</topology>
    </subcellularLocation>
</comment>
<comment type="similarity">
    <text evidence="2 9">Belongs to the chondroitin N-acetylgalactosaminyltransferase family.</text>
</comment>
<evidence type="ECO:0000256" key="8">
    <source>
        <dbReference type="ARBA" id="ARBA00023136"/>
    </source>
</evidence>
<evidence type="ECO:0000256" key="3">
    <source>
        <dbReference type="ARBA" id="ARBA00022679"/>
    </source>
</evidence>
<dbReference type="EC" id="2.4.1.-" evidence="9"/>
<evidence type="ECO:0000313" key="10">
    <source>
        <dbReference type="EMBL" id="WAQ93498.1"/>
    </source>
</evidence>
<keyword evidence="3 9" id="KW-0808">Transferase</keyword>
<keyword evidence="5 9" id="KW-0735">Signal-anchor</keyword>
<keyword evidence="6 9" id="KW-1133">Transmembrane helix</keyword>
<evidence type="ECO:0000256" key="5">
    <source>
        <dbReference type="ARBA" id="ARBA00022968"/>
    </source>
</evidence>